<evidence type="ECO:0000313" key="2">
    <source>
        <dbReference type="Proteomes" id="UP001321473"/>
    </source>
</evidence>
<dbReference type="AlphaFoldDB" id="A0AAQ4F9U5"/>
<name>A0AAQ4F9U5_AMBAM</name>
<reference evidence="1 2" key="1">
    <citation type="journal article" date="2023" name="Arcadia Sci">
        <title>De novo assembly of a long-read Amblyomma americanum tick genome.</title>
        <authorList>
            <person name="Chou S."/>
            <person name="Poskanzer K.E."/>
            <person name="Rollins M."/>
            <person name="Thuy-Boun P.S."/>
        </authorList>
    </citation>
    <scope>NUCLEOTIDE SEQUENCE [LARGE SCALE GENOMIC DNA]</scope>
    <source>
        <strain evidence="1">F_SG_1</strain>
        <tissue evidence="1">Salivary glands</tissue>
    </source>
</reference>
<protein>
    <submittedName>
        <fullName evidence="1">Uncharacterized protein</fullName>
    </submittedName>
</protein>
<dbReference type="EMBL" id="JARKHS020004974">
    <property type="protein sequence ID" value="KAK8783964.1"/>
    <property type="molecule type" value="Genomic_DNA"/>
</dbReference>
<dbReference type="Proteomes" id="UP001321473">
    <property type="component" value="Unassembled WGS sequence"/>
</dbReference>
<comment type="caution">
    <text evidence="1">The sequence shown here is derived from an EMBL/GenBank/DDBJ whole genome shotgun (WGS) entry which is preliminary data.</text>
</comment>
<keyword evidence="2" id="KW-1185">Reference proteome</keyword>
<proteinExistence type="predicted"/>
<organism evidence="1 2">
    <name type="scientific">Amblyomma americanum</name>
    <name type="common">Lone star tick</name>
    <dbReference type="NCBI Taxonomy" id="6943"/>
    <lineage>
        <taxon>Eukaryota</taxon>
        <taxon>Metazoa</taxon>
        <taxon>Ecdysozoa</taxon>
        <taxon>Arthropoda</taxon>
        <taxon>Chelicerata</taxon>
        <taxon>Arachnida</taxon>
        <taxon>Acari</taxon>
        <taxon>Parasitiformes</taxon>
        <taxon>Ixodida</taxon>
        <taxon>Ixodoidea</taxon>
        <taxon>Ixodidae</taxon>
        <taxon>Amblyomminae</taxon>
        <taxon>Amblyomma</taxon>
    </lineage>
</organism>
<evidence type="ECO:0000313" key="1">
    <source>
        <dbReference type="EMBL" id="KAK8783964.1"/>
    </source>
</evidence>
<sequence length="73" mass="7884">MYDVTFTRNSCEACTAVGPACGEAGTEPENEVFQEKGMETPNWSCGVGLQNIGLSVAGVWLAWEIFKSLLLLL</sequence>
<gene>
    <name evidence="1" type="ORF">V5799_009671</name>
</gene>
<accession>A0AAQ4F9U5</accession>